<gene>
    <name evidence="1" type="ORF">HYC85_030579</name>
</gene>
<evidence type="ECO:0000313" key="1">
    <source>
        <dbReference type="EMBL" id="KAF5934408.1"/>
    </source>
</evidence>
<keyword evidence="2" id="KW-1185">Reference proteome</keyword>
<dbReference type="EMBL" id="JACBKZ010000014">
    <property type="protein sequence ID" value="KAF5934408.1"/>
    <property type="molecule type" value="Genomic_DNA"/>
</dbReference>
<comment type="caution">
    <text evidence="1">The sequence shown here is derived from an EMBL/GenBank/DDBJ whole genome shotgun (WGS) entry which is preliminary data.</text>
</comment>
<evidence type="ECO:0000313" key="2">
    <source>
        <dbReference type="Proteomes" id="UP000593564"/>
    </source>
</evidence>
<reference evidence="1 2" key="2">
    <citation type="submission" date="2020-07" db="EMBL/GenBank/DDBJ databases">
        <title>Genome assembly of wild tea tree DASZ reveals pedigree and selection history of tea varieties.</title>
        <authorList>
            <person name="Zhang W."/>
        </authorList>
    </citation>
    <scope>NUCLEOTIDE SEQUENCE [LARGE SCALE GENOMIC DNA]</scope>
    <source>
        <strain evidence="2">cv. G240</strain>
        <tissue evidence="1">Leaf</tissue>
    </source>
</reference>
<name>A0A7J7G462_CAMSI</name>
<dbReference type="Proteomes" id="UP000593564">
    <property type="component" value="Unassembled WGS sequence"/>
</dbReference>
<proteinExistence type="predicted"/>
<sequence>MSQVALEELMIKKEEELKCAIATIGLWNKGSKTLEDIIGSQQMSCDKSGIGFGGKKEQK</sequence>
<organism evidence="1 2">
    <name type="scientific">Camellia sinensis</name>
    <name type="common">Tea plant</name>
    <name type="synonym">Thea sinensis</name>
    <dbReference type="NCBI Taxonomy" id="4442"/>
    <lineage>
        <taxon>Eukaryota</taxon>
        <taxon>Viridiplantae</taxon>
        <taxon>Streptophyta</taxon>
        <taxon>Embryophyta</taxon>
        <taxon>Tracheophyta</taxon>
        <taxon>Spermatophyta</taxon>
        <taxon>Magnoliopsida</taxon>
        <taxon>eudicotyledons</taxon>
        <taxon>Gunneridae</taxon>
        <taxon>Pentapetalae</taxon>
        <taxon>asterids</taxon>
        <taxon>Ericales</taxon>
        <taxon>Theaceae</taxon>
        <taxon>Camellia</taxon>
    </lineage>
</organism>
<dbReference type="AlphaFoldDB" id="A0A7J7G462"/>
<protein>
    <submittedName>
        <fullName evidence="1">Uncharacterized protein</fullName>
    </submittedName>
</protein>
<reference evidence="2" key="1">
    <citation type="journal article" date="2020" name="Nat. Commun.">
        <title>Genome assembly of wild tea tree DASZ reveals pedigree and selection history of tea varieties.</title>
        <authorList>
            <person name="Zhang W."/>
            <person name="Zhang Y."/>
            <person name="Qiu H."/>
            <person name="Guo Y."/>
            <person name="Wan H."/>
            <person name="Zhang X."/>
            <person name="Scossa F."/>
            <person name="Alseekh S."/>
            <person name="Zhang Q."/>
            <person name="Wang P."/>
            <person name="Xu L."/>
            <person name="Schmidt M.H."/>
            <person name="Jia X."/>
            <person name="Li D."/>
            <person name="Zhu A."/>
            <person name="Guo F."/>
            <person name="Chen W."/>
            <person name="Ni D."/>
            <person name="Usadel B."/>
            <person name="Fernie A.R."/>
            <person name="Wen W."/>
        </authorList>
    </citation>
    <scope>NUCLEOTIDE SEQUENCE [LARGE SCALE GENOMIC DNA]</scope>
    <source>
        <strain evidence="2">cv. G240</strain>
    </source>
</reference>
<accession>A0A7J7G462</accession>